<organism evidence="1 2">
    <name type="scientific">Abeliophyllum distichum</name>
    <dbReference type="NCBI Taxonomy" id="126358"/>
    <lineage>
        <taxon>Eukaryota</taxon>
        <taxon>Viridiplantae</taxon>
        <taxon>Streptophyta</taxon>
        <taxon>Embryophyta</taxon>
        <taxon>Tracheophyta</taxon>
        <taxon>Spermatophyta</taxon>
        <taxon>Magnoliopsida</taxon>
        <taxon>eudicotyledons</taxon>
        <taxon>Gunneridae</taxon>
        <taxon>Pentapetalae</taxon>
        <taxon>asterids</taxon>
        <taxon>lamiids</taxon>
        <taxon>Lamiales</taxon>
        <taxon>Oleaceae</taxon>
        <taxon>Forsythieae</taxon>
        <taxon>Abeliophyllum</taxon>
    </lineage>
</organism>
<gene>
    <name evidence="1" type="ORF">Adt_23065</name>
</gene>
<dbReference type="AlphaFoldDB" id="A0ABD1S9V0"/>
<reference evidence="2" key="1">
    <citation type="submission" date="2024-07" db="EMBL/GenBank/DDBJ databases">
        <title>Two chromosome-level genome assemblies of Korean endemic species Abeliophyllum distichum and Forsythia ovata (Oleaceae).</title>
        <authorList>
            <person name="Jang H."/>
        </authorList>
    </citation>
    <scope>NUCLEOTIDE SEQUENCE [LARGE SCALE GENOMIC DNA]</scope>
</reference>
<name>A0ABD1S9V0_9LAMI</name>
<dbReference type="EMBL" id="JBFOLK010000007">
    <property type="protein sequence ID" value="KAL2497515.1"/>
    <property type="molecule type" value="Genomic_DNA"/>
</dbReference>
<proteinExistence type="predicted"/>
<evidence type="ECO:0000313" key="1">
    <source>
        <dbReference type="EMBL" id="KAL2497515.1"/>
    </source>
</evidence>
<sequence>MREDEETICTLECGESIPAGNQFTHSNDGQEDDGMTDIEEKMDLEAEQRISEILYNNLLKQLNQEGNPVVVSPPTSWEKPSRDIVQFENIKETRGKEIMQVGLFDEVEARKNNEKVEVNVKERVVFKKLSIKLTKHLRPLYVKALINVIPVAKVLIDNRAAINTIPYRMIKKFAKSENNLIPTGSDSD</sequence>
<comment type="caution">
    <text evidence="1">The sequence shown here is derived from an EMBL/GenBank/DDBJ whole genome shotgun (WGS) entry which is preliminary data.</text>
</comment>
<protein>
    <submittedName>
        <fullName evidence="1">Uncharacterized protein</fullName>
    </submittedName>
</protein>
<dbReference type="Proteomes" id="UP001604336">
    <property type="component" value="Unassembled WGS sequence"/>
</dbReference>
<evidence type="ECO:0000313" key="2">
    <source>
        <dbReference type="Proteomes" id="UP001604336"/>
    </source>
</evidence>
<keyword evidence="2" id="KW-1185">Reference proteome</keyword>
<accession>A0ABD1S9V0</accession>